<dbReference type="GO" id="GO:0020037">
    <property type="term" value="F:heme binding"/>
    <property type="evidence" value="ECO:0007669"/>
    <property type="project" value="UniProtKB-UniRule"/>
</dbReference>
<evidence type="ECO:0000313" key="8">
    <source>
        <dbReference type="Proteomes" id="UP000242146"/>
    </source>
</evidence>
<dbReference type="GO" id="GO:0046872">
    <property type="term" value="F:metal ion binding"/>
    <property type="evidence" value="ECO:0007669"/>
    <property type="project" value="UniProtKB-UniRule"/>
</dbReference>
<dbReference type="GO" id="GO:0004128">
    <property type="term" value="F:cytochrome-b5 reductase activity, acting on NAD(P)H"/>
    <property type="evidence" value="ECO:0007669"/>
    <property type="project" value="TreeGrafter"/>
</dbReference>
<proteinExistence type="inferred from homology"/>
<evidence type="ECO:0000256" key="1">
    <source>
        <dbReference type="ARBA" id="ARBA00022617"/>
    </source>
</evidence>
<name>A0A1X2GTF0_9FUNG</name>
<reference evidence="7 8" key="1">
    <citation type="submission" date="2016-07" db="EMBL/GenBank/DDBJ databases">
        <title>Pervasive Adenine N6-methylation of Active Genes in Fungi.</title>
        <authorList>
            <consortium name="DOE Joint Genome Institute"/>
            <person name="Mondo S.J."/>
            <person name="Dannebaum R.O."/>
            <person name="Kuo R.C."/>
            <person name="Labutti K."/>
            <person name="Haridas S."/>
            <person name="Kuo A."/>
            <person name="Salamov A."/>
            <person name="Ahrendt S.R."/>
            <person name="Lipzen A."/>
            <person name="Sullivan W."/>
            <person name="Andreopoulos W.B."/>
            <person name="Clum A."/>
            <person name="Lindquist E."/>
            <person name="Daum C."/>
            <person name="Ramamoorthy G.K."/>
            <person name="Gryganskyi A."/>
            <person name="Culley D."/>
            <person name="Magnuson J.K."/>
            <person name="James T.Y."/>
            <person name="O'Malley M.A."/>
            <person name="Stajich J.E."/>
            <person name="Spatafora J.W."/>
            <person name="Visel A."/>
            <person name="Grigoriev I.V."/>
        </authorList>
    </citation>
    <scope>NUCLEOTIDE SEQUENCE [LARGE SCALE GENOMIC DNA]</scope>
    <source>
        <strain evidence="7 8">NRRL 3301</strain>
    </source>
</reference>
<dbReference type="PRINTS" id="PR00363">
    <property type="entry name" value="CYTOCHROMEB5"/>
</dbReference>
<evidence type="ECO:0000259" key="6">
    <source>
        <dbReference type="PROSITE" id="PS50255"/>
    </source>
</evidence>
<keyword evidence="2 4" id="KW-0479">Metal-binding</keyword>
<gene>
    <name evidence="7" type="ORF">DM01DRAFT_1119990</name>
</gene>
<keyword evidence="8" id="KW-1185">Reference proteome</keyword>
<dbReference type="InterPro" id="IPR051872">
    <property type="entry name" value="Cytochrome_b5/Flavoprotein_Rdt"/>
</dbReference>
<comment type="caution">
    <text evidence="7">The sequence shown here is derived from an EMBL/GenBank/DDBJ whole genome shotgun (WGS) entry which is preliminary data.</text>
</comment>
<dbReference type="PROSITE" id="PS00191">
    <property type="entry name" value="CYTOCHROME_B5_1"/>
    <property type="match status" value="1"/>
</dbReference>
<organism evidence="7 8">
    <name type="scientific">Hesseltinella vesiculosa</name>
    <dbReference type="NCBI Taxonomy" id="101127"/>
    <lineage>
        <taxon>Eukaryota</taxon>
        <taxon>Fungi</taxon>
        <taxon>Fungi incertae sedis</taxon>
        <taxon>Mucoromycota</taxon>
        <taxon>Mucoromycotina</taxon>
        <taxon>Mucoromycetes</taxon>
        <taxon>Mucorales</taxon>
        <taxon>Cunninghamellaceae</taxon>
        <taxon>Hesseltinella</taxon>
    </lineage>
</organism>
<dbReference type="OrthoDB" id="432299at2759"/>
<evidence type="ECO:0000313" key="7">
    <source>
        <dbReference type="EMBL" id="ORX61314.1"/>
    </source>
</evidence>
<dbReference type="GO" id="GO:0005737">
    <property type="term" value="C:cytoplasm"/>
    <property type="evidence" value="ECO:0007669"/>
    <property type="project" value="TreeGrafter"/>
</dbReference>
<evidence type="ECO:0000256" key="4">
    <source>
        <dbReference type="RuleBase" id="RU362121"/>
    </source>
</evidence>
<dbReference type="PANTHER" id="PTHR46237">
    <property type="entry name" value="CYTOCHROME B5 REDUCTASE 4 FAMILY MEMBER"/>
    <property type="match status" value="1"/>
</dbReference>
<dbReference type="Proteomes" id="UP000242146">
    <property type="component" value="Unassembled WGS sequence"/>
</dbReference>
<keyword evidence="1 4" id="KW-0349">Heme</keyword>
<keyword evidence="3 4" id="KW-0408">Iron</keyword>
<sequence>MVNNNTDVPTLGVPEFPARDGPQRLPAASTGRRIRHKVMLEPGHSPLDWARLKTSGNDLRGVPQLARYTLDEVKLHNTIEDAWTSIQGKVYNITPYLKFHPGGVKDLMRVAGRDGTKLFMLTHSWVNAEFMLDACLVGFLVPCQ</sequence>
<dbReference type="Pfam" id="PF00173">
    <property type="entry name" value="Cyt-b5"/>
    <property type="match status" value="1"/>
</dbReference>
<dbReference type="SUPFAM" id="SSF55856">
    <property type="entry name" value="Cytochrome b5-like heme/steroid binding domain"/>
    <property type="match status" value="1"/>
</dbReference>
<dbReference type="FunFam" id="3.10.120.10:FF:000001">
    <property type="entry name" value="Cytochrome b5 reductase 4"/>
    <property type="match status" value="1"/>
</dbReference>
<dbReference type="STRING" id="101127.A0A1X2GTF0"/>
<accession>A0A1X2GTF0</accession>
<comment type="similarity">
    <text evidence="4">Belongs to the cytochrome b5 family.</text>
</comment>
<dbReference type="InterPro" id="IPR036400">
    <property type="entry name" value="Cyt_B5-like_heme/steroid_sf"/>
</dbReference>
<dbReference type="AlphaFoldDB" id="A0A1X2GTF0"/>
<protein>
    <submittedName>
        <fullName evidence="7">Cytochrome b5</fullName>
    </submittedName>
</protein>
<dbReference type="EMBL" id="MCGT01000003">
    <property type="protein sequence ID" value="ORX61314.1"/>
    <property type="molecule type" value="Genomic_DNA"/>
</dbReference>
<dbReference type="PANTHER" id="PTHR46237:SF1">
    <property type="entry name" value="CYTOCHROME B5 REDUCTASE 4"/>
    <property type="match status" value="1"/>
</dbReference>
<feature type="region of interest" description="Disordered" evidence="5">
    <location>
        <begin position="1"/>
        <end position="30"/>
    </location>
</feature>
<dbReference type="InterPro" id="IPR001199">
    <property type="entry name" value="Cyt_B5-like_heme/steroid-bd"/>
</dbReference>
<dbReference type="Gene3D" id="3.10.120.10">
    <property type="entry name" value="Cytochrome b5-like heme/steroid binding domain"/>
    <property type="match status" value="1"/>
</dbReference>
<evidence type="ECO:0000256" key="3">
    <source>
        <dbReference type="ARBA" id="ARBA00023004"/>
    </source>
</evidence>
<evidence type="ECO:0000256" key="2">
    <source>
        <dbReference type="ARBA" id="ARBA00022723"/>
    </source>
</evidence>
<evidence type="ECO:0000256" key="5">
    <source>
        <dbReference type="SAM" id="MobiDB-lite"/>
    </source>
</evidence>
<dbReference type="PROSITE" id="PS50255">
    <property type="entry name" value="CYTOCHROME_B5_2"/>
    <property type="match status" value="1"/>
</dbReference>
<feature type="domain" description="Cytochrome b5 heme-binding" evidence="6">
    <location>
        <begin position="65"/>
        <end position="141"/>
    </location>
</feature>
<dbReference type="InterPro" id="IPR018506">
    <property type="entry name" value="Cyt_B5_heme-BS"/>
</dbReference>
<dbReference type="SMART" id="SM01117">
    <property type="entry name" value="Cyt-b5"/>
    <property type="match status" value="1"/>
</dbReference>